<protein>
    <submittedName>
        <fullName evidence="1">Uncharacterized protein</fullName>
    </submittedName>
</protein>
<dbReference type="HOGENOM" id="CLU_3266883_0_0_4"/>
<proteinExistence type="predicted"/>
<dbReference type="KEGG" id="buo:BRPE64_BCDS13560"/>
<evidence type="ECO:0000313" key="1">
    <source>
        <dbReference type="EMBL" id="BAN26017.1"/>
    </source>
</evidence>
<organism evidence="1 2">
    <name type="scientific">Caballeronia insecticola</name>
    <dbReference type="NCBI Taxonomy" id="758793"/>
    <lineage>
        <taxon>Bacteria</taxon>
        <taxon>Pseudomonadati</taxon>
        <taxon>Pseudomonadota</taxon>
        <taxon>Betaproteobacteria</taxon>
        <taxon>Burkholderiales</taxon>
        <taxon>Burkholderiaceae</taxon>
        <taxon>Caballeronia</taxon>
    </lineage>
</organism>
<reference evidence="1 2" key="2">
    <citation type="journal article" date="2018" name="Int. J. Syst. Evol. Microbiol.">
        <title>Burkholderia insecticola sp. nov., a gut symbiotic bacterium of the bean bug Riptortus pedestris.</title>
        <authorList>
            <person name="Takeshita K."/>
            <person name="Tamaki H."/>
            <person name="Ohbayashi T."/>
            <person name="Meng X.-Y."/>
            <person name="Sone T."/>
            <person name="Mitani Y."/>
            <person name="Peeters C."/>
            <person name="Kikuchi Y."/>
            <person name="Vandamme P."/>
        </authorList>
    </citation>
    <scope>NUCLEOTIDE SEQUENCE [LARGE SCALE GENOMIC DNA]</scope>
    <source>
        <strain evidence="1">RPE64</strain>
    </source>
</reference>
<gene>
    <name evidence="1" type="ORF">BRPE64_BCDS13560</name>
</gene>
<evidence type="ECO:0000313" key="2">
    <source>
        <dbReference type="Proteomes" id="UP000013966"/>
    </source>
</evidence>
<keyword evidence="2" id="KW-1185">Reference proteome</keyword>
<sequence>MESGFSSIWVGARSETVCERGDARDRRYASGVTRAISEFGF</sequence>
<accession>R4X339</accession>
<dbReference type="EMBL" id="AP013059">
    <property type="protein sequence ID" value="BAN26017.1"/>
    <property type="molecule type" value="Genomic_DNA"/>
</dbReference>
<dbReference type="AlphaFoldDB" id="R4X339"/>
<reference evidence="1 2" key="1">
    <citation type="journal article" date="2013" name="Genome Announc.">
        <title>Complete Genome Sequence of Burkholderia sp. Strain RPE64, Bacterial Symbiont of the Bean Bug Riptortus pedestris.</title>
        <authorList>
            <person name="Shibata T.F."/>
            <person name="Maeda T."/>
            <person name="Nikoh N."/>
            <person name="Yamaguchi K."/>
            <person name="Oshima K."/>
            <person name="Hattori M."/>
            <person name="Nishiyama T."/>
            <person name="Hasebe M."/>
            <person name="Fukatsu T."/>
            <person name="Kikuchi Y."/>
            <person name="Shigenobu S."/>
        </authorList>
    </citation>
    <scope>NUCLEOTIDE SEQUENCE [LARGE SCALE GENOMIC DNA]</scope>
</reference>
<dbReference type="Proteomes" id="UP000013966">
    <property type="component" value="Chromosome 2"/>
</dbReference>
<name>R4X339_9BURK</name>